<proteinExistence type="predicted"/>
<sequence length="72" mass="8447">MFCDNSTKPGLLFRTQLSAKRKESNQVSMLKLVLYSHVNIYTYKSIRDQNQHIRNLHQTGTVEEIAYIKKDC</sequence>
<name>M1CM36_SOLTU</name>
<reference evidence="1" key="2">
    <citation type="submission" date="2015-06" db="UniProtKB">
        <authorList>
            <consortium name="EnsemblPlants"/>
        </authorList>
    </citation>
    <scope>IDENTIFICATION</scope>
    <source>
        <strain evidence="1">DM1-3 516 R44</strain>
    </source>
</reference>
<dbReference type="HOGENOM" id="CLU_2727139_0_0_1"/>
<evidence type="ECO:0000313" key="1">
    <source>
        <dbReference type="EnsemblPlants" id="PGSC0003DMT400070385"/>
    </source>
</evidence>
<dbReference type="InParanoid" id="M1CM36"/>
<protein>
    <submittedName>
        <fullName evidence="1">Uncharacterized protein</fullName>
    </submittedName>
</protein>
<dbReference type="AlphaFoldDB" id="M1CM36"/>
<accession>M1CM36</accession>
<dbReference type="EnsemblPlants" id="PGSC0003DMT400070385">
    <property type="protein sequence ID" value="PGSC0003DMT400070385"/>
    <property type="gene ID" value="PGSC0003DMG400027366"/>
</dbReference>
<evidence type="ECO:0000313" key="2">
    <source>
        <dbReference type="Proteomes" id="UP000011115"/>
    </source>
</evidence>
<dbReference type="Proteomes" id="UP000011115">
    <property type="component" value="Unassembled WGS sequence"/>
</dbReference>
<dbReference type="PaxDb" id="4113-PGSC0003DMT400070385"/>
<organism evidence="1 2">
    <name type="scientific">Solanum tuberosum</name>
    <name type="common">Potato</name>
    <dbReference type="NCBI Taxonomy" id="4113"/>
    <lineage>
        <taxon>Eukaryota</taxon>
        <taxon>Viridiplantae</taxon>
        <taxon>Streptophyta</taxon>
        <taxon>Embryophyta</taxon>
        <taxon>Tracheophyta</taxon>
        <taxon>Spermatophyta</taxon>
        <taxon>Magnoliopsida</taxon>
        <taxon>eudicotyledons</taxon>
        <taxon>Gunneridae</taxon>
        <taxon>Pentapetalae</taxon>
        <taxon>asterids</taxon>
        <taxon>lamiids</taxon>
        <taxon>Solanales</taxon>
        <taxon>Solanaceae</taxon>
        <taxon>Solanoideae</taxon>
        <taxon>Solaneae</taxon>
        <taxon>Solanum</taxon>
    </lineage>
</organism>
<dbReference type="Gramene" id="PGSC0003DMT400070385">
    <property type="protein sequence ID" value="PGSC0003DMT400070385"/>
    <property type="gene ID" value="PGSC0003DMG400027366"/>
</dbReference>
<keyword evidence="2" id="KW-1185">Reference proteome</keyword>
<reference evidence="2" key="1">
    <citation type="journal article" date="2011" name="Nature">
        <title>Genome sequence and analysis of the tuber crop potato.</title>
        <authorList>
            <consortium name="The Potato Genome Sequencing Consortium"/>
        </authorList>
    </citation>
    <scope>NUCLEOTIDE SEQUENCE [LARGE SCALE GENOMIC DNA]</scope>
    <source>
        <strain evidence="2">cv. DM1-3 516 R44</strain>
    </source>
</reference>